<dbReference type="PANTHER" id="PTHR44414:SF1">
    <property type="entry name" value="PROTEIN NEDD1"/>
    <property type="match status" value="1"/>
</dbReference>
<gene>
    <name evidence="1" type="ORF">BCR32DRAFT_298700</name>
</gene>
<reference evidence="1 2" key="1">
    <citation type="submission" date="2016-08" db="EMBL/GenBank/DDBJ databases">
        <title>A Parts List for Fungal Cellulosomes Revealed by Comparative Genomics.</title>
        <authorList>
            <consortium name="DOE Joint Genome Institute"/>
            <person name="Haitjema C.H."/>
            <person name="Gilmore S.P."/>
            <person name="Henske J.K."/>
            <person name="Solomon K.V."/>
            <person name="De Groot R."/>
            <person name="Kuo A."/>
            <person name="Mondo S.J."/>
            <person name="Salamov A.A."/>
            <person name="Labutti K."/>
            <person name="Zhao Z."/>
            <person name="Chiniquy J."/>
            <person name="Barry K."/>
            <person name="Brewer H.M."/>
            <person name="Purvine S.O."/>
            <person name="Wright A.T."/>
            <person name="Boxma B."/>
            <person name="Van Alen T."/>
            <person name="Hackstein J.H."/>
            <person name="Baker S.E."/>
            <person name="Grigoriev I.V."/>
            <person name="O'Malley M.A."/>
        </authorList>
    </citation>
    <scope>NUCLEOTIDE SEQUENCE [LARGE SCALE GENOMIC DNA]</scope>
    <source>
        <strain evidence="1 2">S4</strain>
    </source>
</reference>
<proteinExistence type="predicted"/>
<dbReference type="Gene3D" id="2.130.10.10">
    <property type="entry name" value="YVTN repeat-like/Quinoprotein amine dehydrogenase"/>
    <property type="match status" value="2"/>
</dbReference>
<dbReference type="GO" id="GO:0000922">
    <property type="term" value="C:spindle pole"/>
    <property type="evidence" value="ECO:0007669"/>
    <property type="project" value="TreeGrafter"/>
</dbReference>
<evidence type="ECO:0000313" key="2">
    <source>
        <dbReference type="Proteomes" id="UP000193944"/>
    </source>
</evidence>
<dbReference type="Pfam" id="PF00400">
    <property type="entry name" value="WD40"/>
    <property type="match status" value="1"/>
</dbReference>
<dbReference type="GO" id="GO:0007020">
    <property type="term" value="P:microtubule nucleation"/>
    <property type="evidence" value="ECO:0007669"/>
    <property type="project" value="TreeGrafter"/>
</dbReference>
<reference evidence="1 2" key="2">
    <citation type="submission" date="2016-08" db="EMBL/GenBank/DDBJ databases">
        <title>Pervasive Adenine N6-methylation of Active Genes in Fungi.</title>
        <authorList>
            <consortium name="DOE Joint Genome Institute"/>
            <person name="Mondo S.J."/>
            <person name="Dannebaum R.O."/>
            <person name="Kuo R.C."/>
            <person name="Labutti K."/>
            <person name="Haridas S."/>
            <person name="Kuo A."/>
            <person name="Salamov A."/>
            <person name="Ahrendt S.R."/>
            <person name="Lipzen A."/>
            <person name="Sullivan W."/>
            <person name="Andreopoulos W.B."/>
            <person name="Clum A."/>
            <person name="Lindquist E."/>
            <person name="Daum C."/>
            <person name="Ramamoorthy G.K."/>
            <person name="Gryganskyi A."/>
            <person name="Culley D."/>
            <person name="Magnuson J.K."/>
            <person name="James T.Y."/>
            <person name="O'Malley M.A."/>
            <person name="Stajich J.E."/>
            <person name="Spatafora J.W."/>
            <person name="Visel A."/>
            <person name="Grigoriev I.V."/>
        </authorList>
    </citation>
    <scope>NUCLEOTIDE SEQUENCE [LARGE SCALE GENOMIC DNA]</scope>
    <source>
        <strain evidence="1 2">S4</strain>
    </source>
</reference>
<name>A0A1Y1UWI3_9FUNG</name>
<protein>
    <submittedName>
        <fullName evidence="1">WD40 repeat-like protein</fullName>
    </submittedName>
</protein>
<accession>A0A1Y1UWI3</accession>
<comment type="caution">
    <text evidence="1">The sequence shown here is derived from an EMBL/GenBank/DDBJ whole genome shotgun (WGS) entry which is preliminary data.</text>
</comment>
<dbReference type="InterPro" id="IPR052818">
    <property type="entry name" value="NEDD1_Spindle_Assembly"/>
</dbReference>
<dbReference type="AlphaFoldDB" id="A0A1Y1UWI3"/>
<dbReference type="EMBL" id="MCFG01000819">
    <property type="protein sequence ID" value="ORX42504.1"/>
    <property type="molecule type" value="Genomic_DNA"/>
</dbReference>
<dbReference type="GO" id="GO:0005814">
    <property type="term" value="C:centriole"/>
    <property type="evidence" value="ECO:0007669"/>
    <property type="project" value="TreeGrafter"/>
</dbReference>
<dbReference type="GO" id="GO:0043015">
    <property type="term" value="F:gamma-tubulin binding"/>
    <property type="evidence" value="ECO:0007669"/>
    <property type="project" value="TreeGrafter"/>
</dbReference>
<organism evidence="1 2">
    <name type="scientific">Anaeromyces robustus</name>
    <dbReference type="NCBI Taxonomy" id="1754192"/>
    <lineage>
        <taxon>Eukaryota</taxon>
        <taxon>Fungi</taxon>
        <taxon>Fungi incertae sedis</taxon>
        <taxon>Chytridiomycota</taxon>
        <taxon>Chytridiomycota incertae sedis</taxon>
        <taxon>Neocallimastigomycetes</taxon>
        <taxon>Neocallimastigales</taxon>
        <taxon>Neocallimastigaceae</taxon>
        <taxon>Anaeromyces</taxon>
    </lineage>
</organism>
<sequence length="410" mass="45824">MLATAASYYIKLWNLNNENDIVSVKEKSSCMPHGSSNVLCMEWTQDSSLIGTAGNDGCLVLCIPETGIFSEVIPTGRLKNSKNDEIHTMKFYNKSNYIVFGGSGKIVKCWDRQHNKFLNNYTSHIKTITSLDVNHSENCVSSVSENGDILINSLETKASIFRNISKNSLNKIIYSKNSNTRVFTIDDHGNLYSYDTINLEIDNEIQISDSLAINDISVSPLNNNILITANENGTITFVDSQNKNIVNTYKATDPLTSVSVRIDGSMLACGTSRGQVLLYDIRMNRQLHKFWAETKAVQALRFQKHMLSSESEEFNKSTSLETLSPTIVNNITTPKKSQSIISTNDSNDITSNLLSAFTTPTNKKSIISRTTSSNFFPSNINPPFDYNFSKNKSQKFYIPIVLSNTYIIII</sequence>
<evidence type="ECO:0000313" key="1">
    <source>
        <dbReference type="EMBL" id="ORX42504.1"/>
    </source>
</evidence>
<dbReference type="GO" id="GO:0005737">
    <property type="term" value="C:cytoplasm"/>
    <property type="evidence" value="ECO:0007669"/>
    <property type="project" value="TreeGrafter"/>
</dbReference>
<dbReference type="Proteomes" id="UP000193944">
    <property type="component" value="Unassembled WGS sequence"/>
</dbReference>
<keyword evidence="2" id="KW-1185">Reference proteome</keyword>
<dbReference type="InterPro" id="IPR001680">
    <property type="entry name" value="WD40_rpt"/>
</dbReference>
<dbReference type="OrthoDB" id="1602884at2759"/>
<dbReference type="SMART" id="SM00320">
    <property type="entry name" value="WD40"/>
    <property type="match status" value="5"/>
</dbReference>
<dbReference type="STRING" id="1754192.A0A1Y1UWI3"/>
<dbReference type="GO" id="GO:0000278">
    <property type="term" value="P:mitotic cell cycle"/>
    <property type="evidence" value="ECO:0007669"/>
    <property type="project" value="TreeGrafter"/>
</dbReference>
<dbReference type="SUPFAM" id="SSF50978">
    <property type="entry name" value="WD40 repeat-like"/>
    <property type="match status" value="1"/>
</dbReference>
<dbReference type="InterPro" id="IPR015943">
    <property type="entry name" value="WD40/YVTN_repeat-like_dom_sf"/>
</dbReference>
<dbReference type="GO" id="GO:0036064">
    <property type="term" value="C:ciliary basal body"/>
    <property type="evidence" value="ECO:0007669"/>
    <property type="project" value="TreeGrafter"/>
</dbReference>
<dbReference type="InterPro" id="IPR036322">
    <property type="entry name" value="WD40_repeat_dom_sf"/>
</dbReference>
<dbReference type="PANTHER" id="PTHR44414">
    <property type="entry name" value="PROTEIN NEDD1"/>
    <property type="match status" value="1"/>
</dbReference>